<reference evidence="2" key="1">
    <citation type="submission" date="2021-04" db="EMBL/GenBank/DDBJ databases">
        <authorList>
            <person name="Chebbi M.A.C M."/>
        </authorList>
    </citation>
    <scope>NUCLEOTIDE SEQUENCE</scope>
</reference>
<organism evidence="2 3">
    <name type="scientific">Cotesia congregata</name>
    <name type="common">Parasitoid wasp</name>
    <name type="synonym">Apanteles congregatus</name>
    <dbReference type="NCBI Taxonomy" id="51543"/>
    <lineage>
        <taxon>Eukaryota</taxon>
        <taxon>Metazoa</taxon>
        <taxon>Ecdysozoa</taxon>
        <taxon>Arthropoda</taxon>
        <taxon>Hexapoda</taxon>
        <taxon>Insecta</taxon>
        <taxon>Pterygota</taxon>
        <taxon>Neoptera</taxon>
        <taxon>Endopterygota</taxon>
        <taxon>Hymenoptera</taxon>
        <taxon>Apocrita</taxon>
        <taxon>Ichneumonoidea</taxon>
        <taxon>Braconidae</taxon>
        <taxon>Microgastrinae</taxon>
        <taxon>Cotesia</taxon>
    </lineage>
</organism>
<name>A0A8J2E6R8_COTCN</name>
<dbReference type="AlphaFoldDB" id="A0A8J2E6R8"/>
<sequence length="661" mass="75820">MAAKNKPIRNRKMYVLIWYVNSPHKDVIRMSDLPKKALREEREIVKLLWQDHQTCKKTKVMGMTDKNYLLNIRLDSDGNIRDDSTKMFYQSVLDKKKELAQTKKNIKRSSKEHSKLIETKILKRKKKKTEWNNRKENDKANSNEEKCQETVISTYCNESDINHCPLNLSKNETKKQSDYNQKISQSNATEIQSVPGCSKLSQPSSNENTPYAQCGSPIATNNSNYVANHPNCPDSDLFNPIQYLPDAESFDSRPVATPVLSGVEMSIIDDSQYSVLSDLEDPKDYSICEYDTIETVRNVSEVETNQPMEQSHQLEQNFQEEATHKTENYSGALHTYFQFEVTDQNVKFLKVCEAGLKNALEAQEKNLPTLLSAAYQMSQDYTKQDENKREIIPGSVIFFPIIRVEEIEKITELEPGYSEWQELVKLALLEVYGNSICRYSAKGREKDVKPAIDQKRGPEADQKLKSQMRVIITSVTECNKENNLNDPDKITAENLRFFQKLINIAEKANKLHENSKLPLREINKLPDEYSEPPSEEYIKIHQSHKVYLPKSTIACIVRTAQVSATKYDWKCLVKEILLEVYIKNIAQLSVKGKKGTTKPAMNCELLAAAHDWAKDISREQISDQDFNKYISKIISNKSRPPVCKLKIPEKSTETSSSTNNK</sequence>
<proteinExistence type="predicted"/>
<evidence type="ECO:0008006" key="4">
    <source>
        <dbReference type="Google" id="ProtNLM"/>
    </source>
</evidence>
<comment type="caution">
    <text evidence="2">The sequence shown here is derived from an EMBL/GenBank/DDBJ whole genome shotgun (WGS) entry which is preliminary data.</text>
</comment>
<keyword evidence="3" id="KW-1185">Reference proteome</keyword>
<evidence type="ECO:0000313" key="3">
    <source>
        <dbReference type="Proteomes" id="UP000786811"/>
    </source>
</evidence>
<accession>A0A8J2E6R8</accession>
<dbReference type="EMBL" id="CAJNRD030001116">
    <property type="protein sequence ID" value="CAG5075345.1"/>
    <property type="molecule type" value="Genomic_DNA"/>
</dbReference>
<gene>
    <name evidence="2" type="ORF">HICCMSTLAB_LOCUS1499</name>
</gene>
<evidence type="ECO:0000313" key="2">
    <source>
        <dbReference type="EMBL" id="CAG5075345.1"/>
    </source>
</evidence>
<dbReference type="Proteomes" id="UP000786811">
    <property type="component" value="Unassembled WGS sequence"/>
</dbReference>
<protein>
    <recommendedName>
        <fullName evidence="4">BEN domain-containing protein</fullName>
    </recommendedName>
</protein>
<feature type="region of interest" description="Disordered" evidence="1">
    <location>
        <begin position="125"/>
        <end position="144"/>
    </location>
</feature>
<evidence type="ECO:0000256" key="1">
    <source>
        <dbReference type="SAM" id="MobiDB-lite"/>
    </source>
</evidence>
<feature type="compositionally biased region" description="Basic and acidic residues" evidence="1">
    <location>
        <begin position="129"/>
        <end position="144"/>
    </location>
</feature>
<dbReference type="OrthoDB" id="7692610at2759"/>